<keyword evidence="2" id="KW-1185">Reference proteome</keyword>
<proteinExistence type="predicted"/>
<sequence length="319" mass="37542">MNKYFHGAIKIMKRPRLIFYYMSVMGFGILNFLSDKACLKLLWWSATGKKLNLKTPKGFNEKIQWLKLYYHKPEYTELADKIRVRDFVKKTIGEKYLIPLIATYDNPDQIDYNSLPNKFVIKCNHNSGCGMCLCRDKSAINFASVNNELKKALQENYYYRCREWQYKNIVPRLICEKYLIDDDPQNTTGTLINYKFYCFYGEPKFLYVSVEDVSSGAKGVVKLSLLDLDWETPPFFRSDHEPLPFDLEKPAHFDEMIEISKKLSKGIPFVRVDLYWVNDQILFSEMTFTPTGGFSFFSPEEWEVKLGEWLPLPDKIVER</sequence>
<organism evidence="1 2">
    <name type="scientific">Aristaeella lactis</name>
    <dbReference type="NCBI Taxonomy" id="3046383"/>
    <lineage>
        <taxon>Bacteria</taxon>
        <taxon>Bacillati</taxon>
        <taxon>Bacillota</taxon>
        <taxon>Clostridia</taxon>
        <taxon>Eubacteriales</taxon>
        <taxon>Aristaeellaceae</taxon>
        <taxon>Aristaeella</taxon>
    </lineage>
</organism>
<dbReference type="Proteomes" id="UP000192328">
    <property type="component" value="Unassembled WGS sequence"/>
</dbReference>
<dbReference type="EMBL" id="FWXZ01000001">
    <property type="protein sequence ID" value="SMC42673.1"/>
    <property type="molecule type" value="Genomic_DNA"/>
</dbReference>
<evidence type="ECO:0000313" key="1">
    <source>
        <dbReference type="EMBL" id="SMC42673.1"/>
    </source>
</evidence>
<protein>
    <submittedName>
        <fullName evidence="1">TupA-like ATPgrasp</fullName>
    </submittedName>
</protein>
<gene>
    <name evidence="1" type="ORF">SAMN06297397_0876</name>
</gene>
<reference evidence="1" key="1">
    <citation type="submission" date="2017-04" db="EMBL/GenBank/DDBJ databases">
        <authorList>
            <person name="Varghese N."/>
            <person name="Submissions S."/>
        </authorList>
    </citation>
    <scope>NUCLEOTIDE SEQUENCE</scope>
    <source>
        <strain evidence="1">WTE2008</strain>
    </source>
</reference>
<accession>A0AC61PJD9</accession>
<name>A0AC61PJD9_9FIRM</name>
<evidence type="ECO:0000313" key="2">
    <source>
        <dbReference type="Proteomes" id="UP000192328"/>
    </source>
</evidence>
<comment type="caution">
    <text evidence="1">The sequence shown here is derived from an EMBL/GenBank/DDBJ whole genome shotgun (WGS) entry which is preliminary data.</text>
</comment>